<dbReference type="Pfam" id="PF12680">
    <property type="entry name" value="SnoaL_2"/>
    <property type="match status" value="1"/>
</dbReference>
<sequence>MRTLHHLGPSPEHRRYQALLPQFWARVEQQEAEALERGYPIQGATEFGRAWFDAWATQSVPKLRECLSPSCDFIDSSTFQQVRIGREETLANCQACFDAFPDMAFYPQDDSLRSLPYSDYSHQQLRMTFPWRGIARWTGPLRLPGTDIVFPPTGRCLNFIGVDRYLLTDDFRITHIDTDWDLLYMGIQLSPLGIRSPKLGYLKIAAFAARTLVPLLRRAGRGGIAGHRDFDLPMPAITRAEQWQPENAGKVPA</sequence>
<evidence type="ECO:0000313" key="3">
    <source>
        <dbReference type="Proteomes" id="UP000501705"/>
    </source>
</evidence>
<organism evidence="2 3">
    <name type="scientific">Nocardia brasiliensis</name>
    <dbReference type="NCBI Taxonomy" id="37326"/>
    <lineage>
        <taxon>Bacteria</taxon>
        <taxon>Bacillati</taxon>
        <taxon>Actinomycetota</taxon>
        <taxon>Actinomycetes</taxon>
        <taxon>Mycobacteriales</taxon>
        <taxon>Nocardiaceae</taxon>
        <taxon>Nocardia</taxon>
    </lineage>
</organism>
<reference evidence="2 3" key="1">
    <citation type="journal article" date="2019" name="ACS Chem. Biol.">
        <title>Identification and Mobilization of a Cryptic Antibiotic Biosynthesis Gene Locus from a Human-Pathogenic Nocardia Isolate.</title>
        <authorList>
            <person name="Herisse M."/>
            <person name="Ishida K."/>
            <person name="Porter J.L."/>
            <person name="Howden B."/>
            <person name="Hertweck C."/>
            <person name="Stinear T.P."/>
            <person name="Pidot S.J."/>
        </authorList>
    </citation>
    <scope>NUCLEOTIDE SEQUENCE [LARGE SCALE GENOMIC DNA]</scope>
    <source>
        <strain evidence="2 3">AUSMDU00024985</strain>
    </source>
</reference>
<dbReference type="AlphaFoldDB" id="A0A6G9XTR5"/>
<dbReference type="InterPro" id="IPR032710">
    <property type="entry name" value="NTF2-like_dom_sf"/>
</dbReference>
<dbReference type="EMBL" id="CP046171">
    <property type="protein sequence ID" value="QIS04223.1"/>
    <property type="molecule type" value="Genomic_DNA"/>
</dbReference>
<evidence type="ECO:0000259" key="1">
    <source>
        <dbReference type="Pfam" id="PF12680"/>
    </source>
</evidence>
<gene>
    <name evidence="2" type="ORF">F5X71_19495</name>
</gene>
<dbReference type="Proteomes" id="UP000501705">
    <property type="component" value="Chromosome"/>
</dbReference>
<dbReference type="RefSeq" id="WP_167463342.1">
    <property type="nucleotide sequence ID" value="NZ_CP046171.1"/>
</dbReference>
<accession>A0A6G9XTR5</accession>
<name>A0A6G9XTR5_NOCBR</name>
<protein>
    <submittedName>
        <fullName evidence="2">Nuclear transport factor 2 family protein</fullName>
    </submittedName>
</protein>
<feature type="domain" description="SnoaL-like" evidence="1">
    <location>
        <begin position="49"/>
        <end position="167"/>
    </location>
</feature>
<dbReference type="Gene3D" id="3.10.450.50">
    <property type="match status" value="1"/>
</dbReference>
<evidence type="ECO:0000313" key="2">
    <source>
        <dbReference type="EMBL" id="QIS04223.1"/>
    </source>
</evidence>
<proteinExistence type="predicted"/>
<dbReference type="SUPFAM" id="SSF54427">
    <property type="entry name" value="NTF2-like"/>
    <property type="match status" value="1"/>
</dbReference>
<dbReference type="InterPro" id="IPR037401">
    <property type="entry name" value="SnoaL-like"/>
</dbReference>